<dbReference type="Pfam" id="PF02706">
    <property type="entry name" value="Wzz"/>
    <property type="match status" value="1"/>
</dbReference>
<keyword evidence="10" id="KW-0270">Exopolysaccharide synthesis</keyword>
<keyword evidence="5" id="KW-1003">Cell membrane</keyword>
<dbReference type="Pfam" id="PF13807">
    <property type="entry name" value="GNVR"/>
    <property type="match status" value="1"/>
</dbReference>
<evidence type="ECO:0000256" key="4">
    <source>
        <dbReference type="ARBA" id="ARBA00020739"/>
    </source>
</evidence>
<evidence type="ECO:0000256" key="6">
    <source>
        <dbReference type="ARBA" id="ARBA00022692"/>
    </source>
</evidence>
<dbReference type="Proteomes" id="UP001267003">
    <property type="component" value="Unassembled WGS sequence"/>
</dbReference>
<comment type="pathway">
    <text evidence="2">Capsule biogenesis; capsule polysaccharide biosynthesis.</text>
</comment>
<proteinExistence type="inferred from homology"/>
<evidence type="ECO:0000256" key="9">
    <source>
        <dbReference type="ARBA" id="ARBA00023136"/>
    </source>
</evidence>
<sequence length="256" mass="28205">MMDQTVSFDFFIRLVRKYWLTIVSFTVAGLIVAAGLTFFVITPKYQSSVQILVNRKDTDAATEYAGQQADVQMITTYKELIAGQVVLKPAQQQLSKRYGIERSLNTLKSEVSVTSTTNSQVFSIAVTDTDAKASATIANQIARSFKNQVQKIIKVNNVTIVAPAETPNGSVSPKKPLNMLVGLVAGLSLGLVYASLRMLTDRRVRVMDFLTDELGLTSLGLVNHQNQYSIKKQVSNLTVAHSTHDNQITSQTMKRV</sequence>
<dbReference type="AlphaFoldDB" id="A0AAW8W2Y9"/>
<dbReference type="RefSeq" id="WP_216780881.1">
    <property type="nucleotide sequence ID" value="NZ_JAGXBR010000049.1"/>
</dbReference>
<keyword evidence="8 12" id="KW-1133">Transmembrane helix</keyword>
<accession>A0AAW8W2Y9</accession>
<evidence type="ECO:0000259" key="13">
    <source>
        <dbReference type="Pfam" id="PF02706"/>
    </source>
</evidence>
<comment type="caution">
    <text evidence="15">The sequence shown here is derived from an EMBL/GenBank/DDBJ whole genome shotgun (WGS) entry which is preliminary data.</text>
</comment>
<feature type="domain" description="Tyrosine-protein kinase G-rich" evidence="14">
    <location>
        <begin position="130"/>
        <end position="197"/>
    </location>
</feature>
<evidence type="ECO:0000256" key="7">
    <source>
        <dbReference type="ARBA" id="ARBA00022903"/>
    </source>
</evidence>
<dbReference type="InterPro" id="IPR032807">
    <property type="entry name" value="GNVR"/>
</dbReference>
<keyword evidence="9 12" id="KW-0472">Membrane</keyword>
<comment type="subcellular location">
    <subcellularLocation>
        <location evidence="1">Cell membrane</location>
        <topology evidence="1">Multi-pass membrane protein</topology>
    </subcellularLocation>
</comment>
<evidence type="ECO:0000256" key="11">
    <source>
        <dbReference type="ARBA" id="ARBA00045736"/>
    </source>
</evidence>
<gene>
    <name evidence="15" type="ORF">RI536_17635</name>
</gene>
<evidence type="ECO:0000313" key="15">
    <source>
        <dbReference type="EMBL" id="MDT6991863.1"/>
    </source>
</evidence>
<evidence type="ECO:0000256" key="3">
    <source>
        <dbReference type="ARBA" id="ARBA00006683"/>
    </source>
</evidence>
<evidence type="ECO:0000256" key="8">
    <source>
        <dbReference type="ARBA" id="ARBA00022989"/>
    </source>
</evidence>
<reference evidence="15" key="1">
    <citation type="submission" date="2023-08" db="EMBL/GenBank/DDBJ databases">
        <authorList>
            <person name="Page C.A."/>
            <person name="Perez-Diaz I.M."/>
        </authorList>
    </citation>
    <scope>NUCLEOTIDE SEQUENCE</scope>
    <source>
        <strain evidence="15">7.8.46</strain>
    </source>
</reference>
<feature type="transmembrane region" description="Helical" evidence="12">
    <location>
        <begin position="177"/>
        <end position="196"/>
    </location>
</feature>
<dbReference type="InterPro" id="IPR050445">
    <property type="entry name" value="Bact_polysacc_biosynth/exp"/>
</dbReference>
<dbReference type="EMBL" id="JAVLAQ010000004">
    <property type="protein sequence ID" value="MDT6991863.1"/>
    <property type="molecule type" value="Genomic_DNA"/>
</dbReference>
<evidence type="ECO:0000256" key="10">
    <source>
        <dbReference type="ARBA" id="ARBA00023169"/>
    </source>
</evidence>
<evidence type="ECO:0000313" key="16">
    <source>
        <dbReference type="Proteomes" id="UP001267003"/>
    </source>
</evidence>
<evidence type="ECO:0000256" key="2">
    <source>
        <dbReference type="ARBA" id="ARBA00005132"/>
    </source>
</evidence>
<comment type="function">
    <text evidence="11">Required for CpsD phosphorylation. Involved in the regulation of capsular polysaccharide biosynthesis. May be part of a complex that directs the coordinated polymerization and export to the cell surface of the capsular polysaccharide.</text>
</comment>
<dbReference type="PANTHER" id="PTHR32309:SF13">
    <property type="entry name" value="FERRIC ENTEROBACTIN TRANSPORT PROTEIN FEPE"/>
    <property type="match status" value="1"/>
</dbReference>
<organism evidence="15 16">
    <name type="scientific">Lactiplantibacillus pentosus</name>
    <name type="common">Lactobacillus pentosus</name>
    <dbReference type="NCBI Taxonomy" id="1589"/>
    <lineage>
        <taxon>Bacteria</taxon>
        <taxon>Bacillati</taxon>
        <taxon>Bacillota</taxon>
        <taxon>Bacilli</taxon>
        <taxon>Lactobacillales</taxon>
        <taxon>Lactobacillaceae</taxon>
        <taxon>Lactiplantibacillus</taxon>
    </lineage>
</organism>
<feature type="domain" description="Polysaccharide chain length determinant N-terminal" evidence="13">
    <location>
        <begin position="11"/>
        <end position="93"/>
    </location>
</feature>
<evidence type="ECO:0000256" key="5">
    <source>
        <dbReference type="ARBA" id="ARBA00022475"/>
    </source>
</evidence>
<dbReference type="InterPro" id="IPR003856">
    <property type="entry name" value="LPS_length_determ_N"/>
</dbReference>
<comment type="similarity">
    <text evidence="3">Belongs to the CpsC/CapA family.</text>
</comment>
<dbReference type="GO" id="GO:0005886">
    <property type="term" value="C:plasma membrane"/>
    <property type="evidence" value="ECO:0007669"/>
    <property type="project" value="UniProtKB-SubCell"/>
</dbReference>
<evidence type="ECO:0000259" key="14">
    <source>
        <dbReference type="Pfam" id="PF13807"/>
    </source>
</evidence>
<keyword evidence="7" id="KW-0972">Capsule biogenesis/degradation</keyword>
<dbReference type="PANTHER" id="PTHR32309">
    <property type="entry name" value="TYROSINE-PROTEIN KINASE"/>
    <property type="match status" value="1"/>
</dbReference>
<feature type="transmembrane region" description="Helical" evidence="12">
    <location>
        <begin position="18"/>
        <end position="41"/>
    </location>
</feature>
<keyword evidence="6 12" id="KW-0812">Transmembrane</keyword>
<protein>
    <recommendedName>
        <fullName evidence="4">Capsular polysaccharide biosynthesis protein CpsC</fullName>
    </recommendedName>
</protein>
<dbReference type="GO" id="GO:0004713">
    <property type="term" value="F:protein tyrosine kinase activity"/>
    <property type="evidence" value="ECO:0007669"/>
    <property type="project" value="TreeGrafter"/>
</dbReference>
<evidence type="ECO:0000256" key="12">
    <source>
        <dbReference type="SAM" id="Phobius"/>
    </source>
</evidence>
<name>A0AAW8W2Y9_LACPE</name>
<evidence type="ECO:0000256" key="1">
    <source>
        <dbReference type="ARBA" id="ARBA00004651"/>
    </source>
</evidence>
<dbReference type="GO" id="GO:0000271">
    <property type="term" value="P:polysaccharide biosynthetic process"/>
    <property type="evidence" value="ECO:0007669"/>
    <property type="project" value="UniProtKB-KW"/>
</dbReference>